<keyword evidence="3" id="KW-1185">Reference proteome</keyword>
<dbReference type="Gene3D" id="3.40.630.30">
    <property type="match status" value="1"/>
</dbReference>
<accession>A0ABW0RB91</accession>
<dbReference type="PANTHER" id="PTHR43792">
    <property type="entry name" value="GNAT FAMILY, PUTATIVE (AFU_ORTHOLOGUE AFUA_3G00765)-RELATED-RELATED"/>
    <property type="match status" value="1"/>
</dbReference>
<feature type="domain" description="N-acetyltransferase" evidence="1">
    <location>
        <begin position="11"/>
        <end position="170"/>
    </location>
</feature>
<evidence type="ECO:0000313" key="2">
    <source>
        <dbReference type="EMBL" id="MFC5540202.1"/>
    </source>
</evidence>
<keyword evidence="2" id="KW-0012">Acyltransferase</keyword>
<dbReference type="InterPro" id="IPR051531">
    <property type="entry name" value="N-acetyltransferase"/>
</dbReference>
<name>A0ABW0RB91_9BACL</name>
<evidence type="ECO:0000313" key="3">
    <source>
        <dbReference type="Proteomes" id="UP001595978"/>
    </source>
</evidence>
<reference evidence="3" key="1">
    <citation type="journal article" date="2019" name="Int. J. Syst. Evol. Microbiol.">
        <title>The Global Catalogue of Microorganisms (GCM) 10K type strain sequencing project: providing services to taxonomists for standard genome sequencing and annotation.</title>
        <authorList>
            <consortium name="The Broad Institute Genomics Platform"/>
            <consortium name="The Broad Institute Genome Sequencing Center for Infectious Disease"/>
            <person name="Wu L."/>
            <person name="Ma J."/>
        </authorList>
    </citation>
    <scope>NUCLEOTIDE SEQUENCE [LARGE SCALE GENOMIC DNA]</scope>
    <source>
        <strain evidence="3">CCUG 56331</strain>
    </source>
</reference>
<dbReference type="RefSeq" id="WP_197722718.1">
    <property type="nucleotide sequence ID" value="NZ_JBHSNQ010000004.1"/>
</dbReference>
<dbReference type="GO" id="GO:0016746">
    <property type="term" value="F:acyltransferase activity"/>
    <property type="evidence" value="ECO:0007669"/>
    <property type="project" value="UniProtKB-KW"/>
</dbReference>
<dbReference type="PROSITE" id="PS51186">
    <property type="entry name" value="GNAT"/>
    <property type="match status" value="1"/>
</dbReference>
<dbReference type="InterPro" id="IPR016181">
    <property type="entry name" value="Acyl_CoA_acyltransferase"/>
</dbReference>
<keyword evidence="2" id="KW-0808">Transferase</keyword>
<organism evidence="2 3">
    <name type="scientific">Ureibacillus suwonensis</name>
    <dbReference type="NCBI Taxonomy" id="313007"/>
    <lineage>
        <taxon>Bacteria</taxon>
        <taxon>Bacillati</taxon>
        <taxon>Bacillota</taxon>
        <taxon>Bacilli</taxon>
        <taxon>Bacillales</taxon>
        <taxon>Caryophanaceae</taxon>
        <taxon>Ureibacillus</taxon>
    </lineage>
</organism>
<dbReference type="SUPFAM" id="SSF55729">
    <property type="entry name" value="Acyl-CoA N-acyltransferases (Nat)"/>
    <property type="match status" value="1"/>
</dbReference>
<dbReference type="Pfam" id="PF13302">
    <property type="entry name" value="Acetyltransf_3"/>
    <property type="match status" value="1"/>
</dbReference>
<dbReference type="EC" id="2.3.-.-" evidence="2"/>
<protein>
    <submittedName>
        <fullName evidence="2">GNAT family N-acetyltransferase</fullName>
        <ecNumber evidence="2">2.3.-.-</ecNumber>
    </submittedName>
</protein>
<dbReference type="CDD" id="cd04301">
    <property type="entry name" value="NAT_SF"/>
    <property type="match status" value="1"/>
</dbReference>
<proteinExistence type="predicted"/>
<dbReference type="EMBL" id="JBHSNQ010000004">
    <property type="protein sequence ID" value="MFC5540202.1"/>
    <property type="molecule type" value="Genomic_DNA"/>
</dbReference>
<dbReference type="Proteomes" id="UP001595978">
    <property type="component" value="Unassembled WGS sequence"/>
</dbReference>
<dbReference type="PANTHER" id="PTHR43792:SF1">
    <property type="entry name" value="N-ACETYLTRANSFERASE DOMAIN-CONTAINING PROTEIN"/>
    <property type="match status" value="1"/>
</dbReference>
<gene>
    <name evidence="2" type="ORF">ACFPOH_00080</name>
</gene>
<comment type="caution">
    <text evidence="2">The sequence shown here is derived from an EMBL/GenBank/DDBJ whole genome shotgun (WGS) entry which is preliminary data.</text>
</comment>
<dbReference type="InterPro" id="IPR000182">
    <property type="entry name" value="GNAT_dom"/>
</dbReference>
<evidence type="ECO:0000259" key="1">
    <source>
        <dbReference type="PROSITE" id="PS51186"/>
    </source>
</evidence>
<sequence>MEKKMIETERLILREMTEQDFDALFAVLGDPEVMQHYPNVFDETKVREWIHRNIERYEIFSFGLWAVVLKETGELIGDCGLTMQQIGGNIKPEIGYHIRKDMQRKGYGTEAAKAVIDWAFTNTPFQILYSYMKHTNAGSYRTAISAGMKLVEEFPDKVNGITKVYAITREEWIALKKESILCSVETQSQL</sequence>